<protein>
    <submittedName>
        <fullName evidence="4">Succinyl-diaminopimelate desuccinylase</fullName>
    </submittedName>
</protein>
<proteinExistence type="predicted"/>
<gene>
    <name evidence="4" type="ORF">Mal48_08350</name>
</gene>
<organism evidence="4 5">
    <name type="scientific">Thalassoglobus polymorphus</name>
    <dbReference type="NCBI Taxonomy" id="2527994"/>
    <lineage>
        <taxon>Bacteria</taxon>
        <taxon>Pseudomonadati</taxon>
        <taxon>Planctomycetota</taxon>
        <taxon>Planctomycetia</taxon>
        <taxon>Planctomycetales</taxon>
        <taxon>Planctomycetaceae</taxon>
        <taxon>Thalassoglobus</taxon>
    </lineage>
</organism>
<accession>A0A517QIW8</accession>
<keyword evidence="2" id="KW-0012">Acyltransferase</keyword>
<dbReference type="GO" id="GO:0008270">
    <property type="term" value="F:zinc ion binding"/>
    <property type="evidence" value="ECO:0007669"/>
    <property type="project" value="TreeGrafter"/>
</dbReference>
<dbReference type="PANTHER" id="PTHR12283">
    <property type="entry name" value="GLUTAMINYL-PEPTIDE CYCLOTRANSFERASE"/>
    <property type="match status" value="1"/>
</dbReference>
<reference evidence="4 5" key="1">
    <citation type="submission" date="2019-02" db="EMBL/GenBank/DDBJ databases">
        <title>Deep-cultivation of Planctomycetes and their phenomic and genomic characterization uncovers novel biology.</title>
        <authorList>
            <person name="Wiegand S."/>
            <person name="Jogler M."/>
            <person name="Boedeker C."/>
            <person name="Pinto D."/>
            <person name="Vollmers J."/>
            <person name="Rivas-Marin E."/>
            <person name="Kohn T."/>
            <person name="Peeters S.H."/>
            <person name="Heuer A."/>
            <person name="Rast P."/>
            <person name="Oberbeckmann S."/>
            <person name="Bunk B."/>
            <person name="Jeske O."/>
            <person name="Meyerdierks A."/>
            <person name="Storesund J.E."/>
            <person name="Kallscheuer N."/>
            <person name="Luecker S."/>
            <person name="Lage O.M."/>
            <person name="Pohl T."/>
            <person name="Merkel B.J."/>
            <person name="Hornburger P."/>
            <person name="Mueller R.-W."/>
            <person name="Bruemmer F."/>
            <person name="Labrenz M."/>
            <person name="Spormann A.M."/>
            <person name="Op den Camp H."/>
            <person name="Overmann J."/>
            <person name="Amann R."/>
            <person name="Jetten M.S.M."/>
            <person name="Mascher T."/>
            <person name="Medema M.H."/>
            <person name="Devos D.P."/>
            <person name="Kaster A.-K."/>
            <person name="Ovreas L."/>
            <person name="Rohde M."/>
            <person name="Galperin M.Y."/>
            <person name="Jogler C."/>
        </authorList>
    </citation>
    <scope>NUCLEOTIDE SEQUENCE [LARGE SCALE GENOMIC DNA]</scope>
    <source>
        <strain evidence="4 5">Mal48</strain>
    </source>
</reference>
<keyword evidence="5" id="KW-1185">Reference proteome</keyword>
<evidence type="ECO:0000256" key="2">
    <source>
        <dbReference type="ARBA" id="ARBA00023315"/>
    </source>
</evidence>
<dbReference type="Proteomes" id="UP000315724">
    <property type="component" value="Chromosome"/>
</dbReference>
<dbReference type="AlphaFoldDB" id="A0A517QIW8"/>
<evidence type="ECO:0000313" key="5">
    <source>
        <dbReference type="Proteomes" id="UP000315724"/>
    </source>
</evidence>
<feature type="domain" description="Peptidase M28" evidence="3">
    <location>
        <begin position="88"/>
        <end position="298"/>
    </location>
</feature>
<name>A0A517QIW8_9PLAN</name>
<dbReference type="Pfam" id="PF04389">
    <property type="entry name" value="Peptidase_M28"/>
    <property type="match status" value="1"/>
</dbReference>
<dbReference type="InterPro" id="IPR007484">
    <property type="entry name" value="Peptidase_M28"/>
</dbReference>
<dbReference type="KEGG" id="tpol:Mal48_08350"/>
<dbReference type="RefSeq" id="WP_231739902.1">
    <property type="nucleotide sequence ID" value="NZ_CP036267.1"/>
</dbReference>
<evidence type="ECO:0000256" key="1">
    <source>
        <dbReference type="ARBA" id="ARBA00022679"/>
    </source>
</evidence>
<dbReference type="Gene3D" id="3.40.630.10">
    <property type="entry name" value="Zn peptidases"/>
    <property type="match status" value="1"/>
</dbReference>
<sequence>MERVLWGLLFWGIGSQFAIAETPVPDANRAYQYLKDVCDIGPRISGTEGMLRQQKMIADHFTKFSAEVRYQEFDVTHPQTGAPVRMKNMIVSWHPDRTERVLVCCHYDTRPFPDQEATAANRAKPFIGANDGGSGVALLMEFAHHMKSINPKLGVDFVFFDGEELVYSKGDKYFHGSEYFATQYRDNPPENFRYVKGVLLDMVADRNLNIYIEKNSYKYAPEVTRSIWETARKLGVREFINRQKYEIRDDHIPLNLIAKIPTCDIIDFDYPYWHKRNDLPAACSGKSMAKVGRVVLAWLDEN</sequence>
<dbReference type="SUPFAM" id="SSF53187">
    <property type="entry name" value="Zn-dependent exopeptidases"/>
    <property type="match status" value="1"/>
</dbReference>
<dbReference type="EMBL" id="CP036267">
    <property type="protein sequence ID" value="QDT31600.1"/>
    <property type="molecule type" value="Genomic_DNA"/>
</dbReference>
<evidence type="ECO:0000259" key="3">
    <source>
        <dbReference type="Pfam" id="PF04389"/>
    </source>
</evidence>
<dbReference type="GO" id="GO:0016603">
    <property type="term" value="F:glutaminyl-peptide cyclotransferase activity"/>
    <property type="evidence" value="ECO:0007669"/>
    <property type="project" value="TreeGrafter"/>
</dbReference>
<evidence type="ECO:0000313" key="4">
    <source>
        <dbReference type="EMBL" id="QDT31600.1"/>
    </source>
</evidence>
<keyword evidence="1" id="KW-0808">Transferase</keyword>
<dbReference type="PANTHER" id="PTHR12283:SF6">
    <property type="entry name" value="GLUTAMINYL-PEPTIDE CYCLOTRANSFERASE-RELATED"/>
    <property type="match status" value="1"/>
</dbReference>
<dbReference type="InterPro" id="IPR040234">
    <property type="entry name" value="QC/QCL"/>
</dbReference>